<feature type="domain" description="Senescence" evidence="2">
    <location>
        <begin position="287"/>
        <end position="473"/>
    </location>
</feature>
<dbReference type="OrthoDB" id="20821at2759"/>
<accession>A0A8B8KVS3</accession>
<dbReference type="GO" id="GO:0005886">
    <property type="term" value="C:plasma membrane"/>
    <property type="evidence" value="ECO:0007669"/>
    <property type="project" value="TreeGrafter"/>
</dbReference>
<feature type="region of interest" description="Disordered" evidence="1">
    <location>
        <begin position="164"/>
        <end position="191"/>
    </location>
</feature>
<proteinExistence type="predicted"/>
<evidence type="ECO:0000313" key="3">
    <source>
        <dbReference type="Proteomes" id="UP000694853"/>
    </source>
</evidence>
<dbReference type="KEGG" id="aprc:113859376"/>
<dbReference type="AlphaFoldDB" id="A0A8B8KVS3"/>
<dbReference type="Pfam" id="PF06911">
    <property type="entry name" value="Senescence"/>
    <property type="match status" value="1"/>
</dbReference>
<dbReference type="RefSeq" id="XP_027347970.1">
    <property type="nucleotide sequence ID" value="XM_027492169.1"/>
</dbReference>
<protein>
    <submittedName>
        <fullName evidence="4">Protein EARLY-RESPONSIVE TO DEHYDRATION 7, chloroplastic</fullName>
    </submittedName>
</protein>
<dbReference type="PANTHER" id="PTHR21068:SF43">
    <property type="entry name" value="SPARTIN"/>
    <property type="match status" value="1"/>
</dbReference>
<organism evidence="3 4">
    <name type="scientific">Abrus precatorius</name>
    <name type="common">Indian licorice</name>
    <name type="synonym">Glycine abrus</name>
    <dbReference type="NCBI Taxonomy" id="3816"/>
    <lineage>
        <taxon>Eukaryota</taxon>
        <taxon>Viridiplantae</taxon>
        <taxon>Streptophyta</taxon>
        <taxon>Embryophyta</taxon>
        <taxon>Tracheophyta</taxon>
        <taxon>Spermatophyta</taxon>
        <taxon>Magnoliopsida</taxon>
        <taxon>eudicotyledons</taxon>
        <taxon>Gunneridae</taxon>
        <taxon>Pentapetalae</taxon>
        <taxon>rosids</taxon>
        <taxon>fabids</taxon>
        <taxon>Fabales</taxon>
        <taxon>Fabaceae</taxon>
        <taxon>Papilionoideae</taxon>
        <taxon>50 kb inversion clade</taxon>
        <taxon>NPAAA clade</taxon>
        <taxon>indigoferoid/millettioid clade</taxon>
        <taxon>Abreae</taxon>
        <taxon>Abrus</taxon>
    </lineage>
</organism>
<evidence type="ECO:0000256" key="1">
    <source>
        <dbReference type="SAM" id="MobiDB-lite"/>
    </source>
</evidence>
<dbReference type="PANTHER" id="PTHR21068">
    <property type="entry name" value="SPARTIN"/>
    <property type="match status" value="1"/>
</dbReference>
<reference evidence="4" key="2">
    <citation type="submission" date="2025-08" db="UniProtKB">
        <authorList>
            <consortium name="RefSeq"/>
        </authorList>
    </citation>
    <scope>IDENTIFICATION</scope>
    <source>
        <tissue evidence="4">Young leaves</tissue>
    </source>
</reference>
<evidence type="ECO:0000259" key="2">
    <source>
        <dbReference type="Pfam" id="PF06911"/>
    </source>
</evidence>
<dbReference type="InterPro" id="IPR009686">
    <property type="entry name" value="Senescence/spartin_C"/>
</dbReference>
<sequence>MFLYQLLSSISCWKGLKNGNDLESWKLHSSMASEKPNQRKSLYPEAIDSNPEAPSPFLSNPQRSTSSLYPTVDVSDLVEDLFPDNATEEVLIKVPGAILHLIDKDYSVELACGELTVMCLRQNQNVVAVYACVGDEIQWPLAKDEAAVKVDDSHYFFSLRVPRQEEESSSSSDEEGKEAKSHSRRKDRNSGTGVLSYGLTIASKGQEDLLKQLDKVLEECSGFSVQKVSEKAKKKGEALDGSVALETSPADLKTGNEKKELMEEMCAAYWTTLAPNVEDYSGTAARLIAAGSGQLIKGILWCGDVTVERLRWGNEVMKTRMTSTSQEQISPQALARIKRVKKVTKMTENVANGVLTGVVKVSGFFTSSVANSKAGKKFFSLLPGEVVLASLDGFSKVCDAVEVAGKSVMSTSSTVTTDLVCHRYGEEAAKATSEGLDAAGHAVGTAWAAFKVRQALNPKSVIKPTVLAKSAAKAAATAAELKAKRSK</sequence>
<gene>
    <name evidence="4" type="primary">LOC113859376</name>
</gene>
<dbReference type="InterPro" id="IPR045036">
    <property type="entry name" value="Spartin-like"/>
</dbReference>
<dbReference type="Proteomes" id="UP000694853">
    <property type="component" value="Unplaced"/>
</dbReference>
<keyword evidence="3" id="KW-1185">Reference proteome</keyword>
<dbReference type="GeneID" id="113859376"/>
<evidence type="ECO:0000313" key="4">
    <source>
        <dbReference type="RefSeq" id="XP_027347970.1"/>
    </source>
</evidence>
<reference evidence="3" key="1">
    <citation type="journal article" date="2019" name="Toxins">
        <title>Detection of Abrin-Like and Prepropulchellin-Like Toxin Genes and Transcripts Using Whole Genome Sequencing and Full-Length Transcript Sequencing of Abrus precatorius.</title>
        <authorList>
            <person name="Hovde B.T."/>
            <person name="Daligault H.E."/>
            <person name="Hanschen E.R."/>
            <person name="Kunde Y.A."/>
            <person name="Johnson M.B."/>
            <person name="Starkenburg S.R."/>
            <person name="Johnson S.L."/>
        </authorList>
    </citation>
    <scope>NUCLEOTIDE SEQUENCE [LARGE SCALE GENOMIC DNA]</scope>
</reference>
<name>A0A8B8KVS3_ABRPR</name>